<dbReference type="KEGG" id="kphy:AOZ06_16345"/>
<evidence type="ECO:0000313" key="5">
    <source>
        <dbReference type="EMBL" id="ALG14637.1"/>
    </source>
</evidence>
<protein>
    <submittedName>
        <fullName evidence="7">Transposase</fullName>
    </submittedName>
</protein>
<dbReference type="InterPro" id="IPR001584">
    <property type="entry name" value="Integrase_cat-core"/>
</dbReference>
<proteinExistence type="predicted"/>
<evidence type="ECO:0000313" key="4">
    <source>
        <dbReference type="EMBL" id="ALG14560.1"/>
    </source>
</evidence>
<dbReference type="Pfam" id="PF22483">
    <property type="entry name" value="Mu-transpos_C_2"/>
    <property type="match status" value="1"/>
</dbReference>
<dbReference type="KEGG" id="kphy:AOZ06_04500"/>
<dbReference type="KEGG" id="kphy:AOZ06_05165"/>
<dbReference type="EMBL" id="CP012752">
    <property type="protein sequence ID" value="ALG15416.1"/>
    <property type="molecule type" value="Genomic_DNA"/>
</dbReference>
<evidence type="ECO:0000313" key="3">
    <source>
        <dbReference type="EMBL" id="ALG14543.1"/>
    </source>
</evidence>
<feature type="domain" description="Integrase catalytic" evidence="2">
    <location>
        <begin position="132"/>
        <end position="324"/>
    </location>
</feature>
<dbReference type="PANTHER" id="PTHR35004">
    <property type="entry name" value="TRANSPOSASE RV3428C-RELATED"/>
    <property type="match status" value="1"/>
</dbReference>
<evidence type="ECO:0000256" key="1">
    <source>
        <dbReference type="SAM" id="MobiDB-lite"/>
    </source>
</evidence>
<dbReference type="EMBL" id="CP012752">
    <property type="protein sequence ID" value="ALG14560.1"/>
    <property type="molecule type" value="Genomic_DNA"/>
</dbReference>
<dbReference type="EMBL" id="CP012752">
    <property type="protein sequence ID" value="ALG14543.1"/>
    <property type="molecule type" value="Genomic_DNA"/>
</dbReference>
<keyword evidence="8" id="KW-1185">Reference proteome</keyword>
<dbReference type="STRING" id="860235.AOZ06_04500"/>
<dbReference type="KEGG" id="kphy:AOZ06_39545"/>
<evidence type="ECO:0000259" key="2">
    <source>
        <dbReference type="PROSITE" id="PS50994"/>
    </source>
</evidence>
<evidence type="ECO:0000313" key="7">
    <source>
        <dbReference type="EMBL" id="ALG15416.1"/>
    </source>
</evidence>
<dbReference type="RefSeq" id="WP_054296412.1">
    <property type="nucleotide sequence ID" value="NZ_CP012752.1"/>
</dbReference>
<dbReference type="KEGG" id="kphy:AOZ06_08425"/>
<gene>
    <name evidence="3" type="ORF">AOZ06_04500</name>
    <name evidence="4" type="ORF">AOZ06_05165</name>
    <name evidence="5" type="ORF">AOZ06_08425</name>
    <name evidence="6" type="ORF">AOZ06_16345</name>
    <name evidence="7" type="ORF">AOZ06_39545</name>
</gene>
<sequence>MSRVELFERIRRDRRLEPDVSVRTLAERYQVHRRTVREALASPVPKERKKPPPRRSVLEPAYGLIDEMLIADLSAPRKQKHTSARIYQRLISEHGFTAAGRTTVYTYIARRRPELVGELRERQRHLEGMVPQQHLPGEEAEVDFADVWVRVSGQVMKCHLFTLRLSYSGKAVHRVFLSEGQEAFMEGHVEAFRALGGIPIRHIRYDNLKPAVQRVCFGRNRIESQNWVKFRSHYGFDAFYCIPGKEGAHEKGGVEQEGGRFRRTHLVPVPDVVSLAELNERIAEIDRAEDNRVLHNQRVTVGFNFAYEADLLAPLPFDDFDTGTTLTPKVGRDARITVRQSHYSVPARFIGRRVRVSLRANDVVVFDKATVIARHARMTRRGESHDQLDHYLEILLGKPGALAGSTALATARAEGSFTATHEAFWSAARAAHGDGEGTKALIEVLLLHRRLPAEAVIAGITTTLHAGSTSPDLVAIEARKAAHDAGRALLDERDLADLGLDTVVIPVITDDMPDPRLHAPPAPAPQPSGASVISLHTKRELPASSSPLPSVAIYDQLLRRTKGTTA</sequence>
<dbReference type="OrthoDB" id="2065409at2"/>
<evidence type="ECO:0000313" key="8">
    <source>
        <dbReference type="Proteomes" id="UP000063699"/>
    </source>
</evidence>
<dbReference type="NCBIfam" id="NF033546">
    <property type="entry name" value="transpos_IS21"/>
    <property type="match status" value="1"/>
</dbReference>
<name>A0A0N9IAD4_9PSEU</name>
<dbReference type="InterPro" id="IPR054353">
    <property type="entry name" value="IstA-like_C"/>
</dbReference>
<accession>A0A0N9IAD4</accession>
<dbReference type="EMBL" id="CP012752">
    <property type="protein sequence ID" value="ALG14637.1"/>
    <property type="molecule type" value="Genomic_DNA"/>
</dbReference>
<feature type="region of interest" description="Disordered" evidence="1">
    <location>
        <begin position="38"/>
        <end position="57"/>
    </location>
</feature>
<reference evidence="7 8" key="1">
    <citation type="submission" date="2015-07" db="EMBL/GenBank/DDBJ databases">
        <title>Genome sequencing of Kibdelosporangium phytohabitans.</title>
        <authorList>
            <person name="Qin S."/>
            <person name="Xing K."/>
        </authorList>
    </citation>
    <scope>NUCLEOTIDE SEQUENCE [LARGE SCALE GENOMIC DNA]</scope>
    <source>
        <strain evidence="7 8">KLBMP1111</strain>
    </source>
</reference>
<dbReference type="Proteomes" id="UP000063699">
    <property type="component" value="Chromosome"/>
</dbReference>
<dbReference type="GO" id="GO:0015074">
    <property type="term" value="P:DNA integration"/>
    <property type="evidence" value="ECO:0007669"/>
    <property type="project" value="InterPro"/>
</dbReference>
<evidence type="ECO:0000313" key="6">
    <source>
        <dbReference type="EMBL" id="ALG14832.1"/>
    </source>
</evidence>
<dbReference type="AlphaFoldDB" id="A0A0N9IAD4"/>
<dbReference type="PROSITE" id="PS50994">
    <property type="entry name" value="INTEGRASE"/>
    <property type="match status" value="1"/>
</dbReference>
<dbReference type="EMBL" id="CP012752">
    <property type="protein sequence ID" value="ALG14832.1"/>
    <property type="molecule type" value="Genomic_DNA"/>
</dbReference>
<organism evidence="7 8">
    <name type="scientific">Kibdelosporangium phytohabitans</name>
    <dbReference type="NCBI Taxonomy" id="860235"/>
    <lineage>
        <taxon>Bacteria</taxon>
        <taxon>Bacillati</taxon>
        <taxon>Actinomycetota</taxon>
        <taxon>Actinomycetes</taxon>
        <taxon>Pseudonocardiales</taxon>
        <taxon>Pseudonocardiaceae</taxon>
        <taxon>Kibdelosporangium</taxon>
    </lineage>
</organism>